<organism evidence="1">
    <name type="scientific">Schlesneria paludicola</name>
    <dbReference type="NCBI Taxonomy" id="360056"/>
    <lineage>
        <taxon>Bacteria</taxon>
        <taxon>Pseudomonadati</taxon>
        <taxon>Planctomycetota</taxon>
        <taxon>Planctomycetia</taxon>
        <taxon>Planctomycetales</taxon>
        <taxon>Planctomycetaceae</taxon>
        <taxon>Schlesneria</taxon>
    </lineage>
</organism>
<evidence type="ECO:0000313" key="1">
    <source>
        <dbReference type="EMBL" id="HEN15254.1"/>
    </source>
</evidence>
<dbReference type="Gene3D" id="2.30.30.110">
    <property type="match status" value="1"/>
</dbReference>
<dbReference type="PANTHER" id="PTHR33988:SF2">
    <property type="entry name" value="ENDORIBONUCLEASE MAZF"/>
    <property type="match status" value="1"/>
</dbReference>
<dbReference type="InterPro" id="IPR003477">
    <property type="entry name" value="PemK-like"/>
</dbReference>
<protein>
    <submittedName>
        <fullName evidence="1">Type II toxin-antitoxin system PemK/MazF family toxin</fullName>
    </submittedName>
</protein>
<dbReference type="GO" id="GO:0004521">
    <property type="term" value="F:RNA endonuclease activity"/>
    <property type="evidence" value="ECO:0007669"/>
    <property type="project" value="TreeGrafter"/>
</dbReference>
<reference evidence="1" key="1">
    <citation type="journal article" date="2020" name="mSystems">
        <title>Genome- and Community-Level Interaction Insights into Carbon Utilization and Element Cycling Functions of Hydrothermarchaeota in Hydrothermal Sediment.</title>
        <authorList>
            <person name="Zhou Z."/>
            <person name="Liu Y."/>
            <person name="Xu W."/>
            <person name="Pan J."/>
            <person name="Luo Z.H."/>
            <person name="Li M."/>
        </authorList>
    </citation>
    <scope>NUCLEOTIDE SEQUENCE [LARGE SCALE GENOMIC DNA]</scope>
    <source>
        <strain evidence="1">SpSt-339</strain>
    </source>
</reference>
<name>A0A7C2P034_9PLAN</name>
<accession>A0A7C2P034</accession>
<comment type="caution">
    <text evidence="1">The sequence shown here is derived from an EMBL/GenBank/DDBJ whole genome shotgun (WGS) entry which is preliminary data.</text>
</comment>
<dbReference type="InterPro" id="IPR011067">
    <property type="entry name" value="Plasmid_toxin/cell-grow_inhib"/>
</dbReference>
<dbReference type="EMBL" id="DSOK01000209">
    <property type="protein sequence ID" value="HEN15254.1"/>
    <property type="molecule type" value="Genomic_DNA"/>
</dbReference>
<dbReference type="GO" id="GO:0016075">
    <property type="term" value="P:rRNA catabolic process"/>
    <property type="evidence" value="ECO:0007669"/>
    <property type="project" value="TreeGrafter"/>
</dbReference>
<dbReference type="SUPFAM" id="SSF50118">
    <property type="entry name" value="Cell growth inhibitor/plasmid maintenance toxic component"/>
    <property type="match status" value="1"/>
</dbReference>
<sequence>MACSRGDVVLVPFPFRDRLAEETRPAVVVSGSDFNRSGDVIVAAITSHPSRGSFDVVLGDWKAAGLQRASTVRMLLATLAEGRIALTIGRLSAADLQRIDKAIDRVMNDRSDEPSSQEPEL</sequence>
<dbReference type="Pfam" id="PF02452">
    <property type="entry name" value="PemK_toxin"/>
    <property type="match status" value="1"/>
</dbReference>
<gene>
    <name evidence="1" type="ORF">ENQ76_07280</name>
</gene>
<dbReference type="AlphaFoldDB" id="A0A7C2P034"/>
<proteinExistence type="predicted"/>
<dbReference type="PANTHER" id="PTHR33988">
    <property type="entry name" value="ENDORIBONUCLEASE MAZF-RELATED"/>
    <property type="match status" value="1"/>
</dbReference>
<dbReference type="GO" id="GO:0003677">
    <property type="term" value="F:DNA binding"/>
    <property type="evidence" value="ECO:0007669"/>
    <property type="project" value="InterPro"/>
</dbReference>
<dbReference type="GO" id="GO:0006402">
    <property type="term" value="P:mRNA catabolic process"/>
    <property type="evidence" value="ECO:0007669"/>
    <property type="project" value="TreeGrafter"/>
</dbReference>